<name>A0ABP4KA19_9ACTN</name>
<keyword evidence="2" id="KW-1185">Reference proteome</keyword>
<proteinExistence type="predicted"/>
<reference evidence="2" key="1">
    <citation type="journal article" date="2019" name="Int. J. Syst. Evol. Microbiol.">
        <title>The Global Catalogue of Microorganisms (GCM) 10K type strain sequencing project: providing services to taxonomists for standard genome sequencing and annotation.</title>
        <authorList>
            <consortium name="The Broad Institute Genomics Platform"/>
            <consortium name="The Broad Institute Genome Sequencing Center for Infectious Disease"/>
            <person name="Wu L."/>
            <person name="Ma J."/>
        </authorList>
    </citation>
    <scope>NUCLEOTIDE SEQUENCE [LARGE SCALE GENOMIC DNA]</scope>
    <source>
        <strain evidence="2">JCM 15933</strain>
    </source>
</reference>
<dbReference type="Proteomes" id="UP001501470">
    <property type="component" value="Unassembled WGS sequence"/>
</dbReference>
<evidence type="ECO:0000313" key="1">
    <source>
        <dbReference type="EMBL" id="GAA1500151.1"/>
    </source>
</evidence>
<protein>
    <submittedName>
        <fullName evidence="1">Uncharacterized protein</fullName>
    </submittedName>
</protein>
<comment type="caution">
    <text evidence="1">The sequence shown here is derived from an EMBL/GenBank/DDBJ whole genome shotgun (WGS) entry which is preliminary data.</text>
</comment>
<accession>A0ABP4KA19</accession>
<organism evidence="1 2">
    <name type="scientific">Dactylosporangium maewongense</name>
    <dbReference type="NCBI Taxonomy" id="634393"/>
    <lineage>
        <taxon>Bacteria</taxon>
        <taxon>Bacillati</taxon>
        <taxon>Actinomycetota</taxon>
        <taxon>Actinomycetes</taxon>
        <taxon>Micromonosporales</taxon>
        <taxon>Micromonosporaceae</taxon>
        <taxon>Dactylosporangium</taxon>
    </lineage>
</organism>
<sequence length="78" mass="8515">MSSEWYYDSPSTVAGALQRGLGGDRVAIDGLREYVRHGADRVDALEEMATAWPAELWDDLLPVAADRLRPAATTRLAA</sequence>
<evidence type="ECO:0000313" key="2">
    <source>
        <dbReference type="Proteomes" id="UP001501470"/>
    </source>
</evidence>
<dbReference type="EMBL" id="BAAAQD010000001">
    <property type="protein sequence ID" value="GAA1500151.1"/>
    <property type="molecule type" value="Genomic_DNA"/>
</dbReference>
<gene>
    <name evidence="1" type="ORF">GCM10009827_005060</name>
</gene>
<dbReference type="RefSeq" id="WP_344499021.1">
    <property type="nucleotide sequence ID" value="NZ_BAAAQD010000001.1"/>
</dbReference>